<keyword evidence="1" id="KW-1133">Transmembrane helix</keyword>
<organism evidence="2 3">
    <name type="scientific">Nocardioides cremeus</name>
    <dbReference type="NCBI Taxonomy" id="3058044"/>
    <lineage>
        <taxon>Bacteria</taxon>
        <taxon>Bacillati</taxon>
        <taxon>Actinomycetota</taxon>
        <taxon>Actinomycetes</taxon>
        <taxon>Propionibacteriales</taxon>
        <taxon>Nocardioidaceae</taxon>
        <taxon>Nocardioides</taxon>
    </lineage>
</organism>
<proteinExistence type="predicted"/>
<feature type="non-terminal residue" evidence="2">
    <location>
        <position position="78"/>
    </location>
</feature>
<name>A0ABT8TWF6_9ACTN</name>
<dbReference type="Proteomes" id="UP001168363">
    <property type="component" value="Unassembled WGS sequence"/>
</dbReference>
<reference evidence="2" key="1">
    <citation type="submission" date="2023-06" db="EMBL/GenBank/DDBJ databases">
        <title>Genome sequence of Nocardioides sp. SOB44.</title>
        <authorList>
            <person name="Zhang G."/>
        </authorList>
    </citation>
    <scope>NUCLEOTIDE SEQUENCE</scope>
    <source>
        <strain evidence="2">SOB44</strain>
    </source>
</reference>
<evidence type="ECO:0000256" key="1">
    <source>
        <dbReference type="SAM" id="Phobius"/>
    </source>
</evidence>
<comment type="caution">
    <text evidence="2">The sequence shown here is derived from an EMBL/GenBank/DDBJ whole genome shotgun (WGS) entry which is preliminary data.</text>
</comment>
<protein>
    <submittedName>
        <fullName evidence="2">Uncharacterized protein</fullName>
    </submittedName>
</protein>
<evidence type="ECO:0000313" key="2">
    <source>
        <dbReference type="EMBL" id="MDO3398290.1"/>
    </source>
</evidence>
<sequence>LRFAARDAARHRSRTVPAVAAVAATVAGVVALGIAITRDEAQNRETYSAALPMEAMSVVDYERGADYGLHESAVTAVA</sequence>
<accession>A0ABT8TWF6</accession>
<keyword evidence="1" id="KW-0472">Membrane</keyword>
<evidence type="ECO:0000313" key="3">
    <source>
        <dbReference type="Proteomes" id="UP001168363"/>
    </source>
</evidence>
<dbReference type="RefSeq" id="WP_302710534.1">
    <property type="nucleotide sequence ID" value="NZ_JAULSC010000391.1"/>
</dbReference>
<feature type="non-terminal residue" evidence="2">
    <location>
        <position position="1"/>
    </location>
</feature>
<keyword evidence="1" id="KW-0812">Transmembrane</keyword>
<feature type="transmembrane region" description="Helical" evidence="1">
    <location>
        <begin position="16"/>
        <end position="36"/>
    </location>
</feature>
<keyword evidence="3" id="KW-1185">Reference proteome</keyword>
<gene>
    <name evidence="2" type="ORF">QWJ41_21450</name>
</gene>
<dbReference type="EMBL" id="JAULSC010000391">
    <property type="protein sequence ID" value="MDO3398290.1"/>
    <property type="molecule type" value="Genomic_DNA"/>
</dbReference>